<accession>A0A116LBL1</accession>
<protein>
    <submittedName>
        <fullName evidence="1">Abortive infection bacteriophage resistance protein</fullName>
    </submittedName>
</protein>
<name>A0A116LBL1_STRSU</name>
<proteinExistence type="predicted"/>
<evidence type="ECO:0000313" key="1">
    <source>
        <dbReference type="EMBL" id="CYU83806.1"/>
    </source>
</evidence>
<dbReference type="Pfam" id="PF07751">
    <property type="entry name" value="Abi_2"/>
    <property type="match status" value="2"/>
</dbReference>
<reference evidence="1 2" key="1">
    <citation type="submission" date="2016-02" db="EMBL/GenBank/DDBJ databases">
        <authorList>
            <consortium name="Pathogen Informatics"/>
        </authorList>
    </citation>
    <scope>NUCLEOTIDE SEQUENCE [LARGE SCALE GENOMIC DNA]</scope>
    <source>
        <strain evidence="1 2">LSS52</strain>
    </source>
</reference>
<dbReference type="EMBL" id="FIHA01000016">
    <property type="protein sequence ID" value="CYU83806.1"/>
    <property type="molecule type" value="Genomic_DNA"/>
</dbReference>
<organism evidence="1 2">
    <name type="scientific">Streptococcus suis</name>
    <dbReference type="NCBI Taxonomy" id="1307"/>
    <lineage>
        <taxon>Bacteria</taxon>
        <taxon>Bacillati</taxon>
        <taxon>Bacillota</taxon>
        <taxon>Bacilli</taxon>
        <taxon>Lactobacillales</taxon>
        <taxon>Streptococcaceae</taxon>
        <taxon>Streptococcus</taxon>
    </lineage>
</organism>
<dbReference type="InterPro" id="IPR011664">
    <property type="entry name" value="Abi_system_AbiD/AbiF-like"/>
</dbReference>
<gene>
    <name evidence="1" type="ORF">ERS132414_01024</name>
</gene>
<dbReference type="AlphaFoldDB" id="A0A116LBL1"/>
<sequence>MKNKFFKDIPDQRKIQSKRGLKHINESIFDEYIKQNNYFNAINGFETLFLSDKKSKIYHKNISFNDFRRVYNLDKQISKELYKQLALVELALSSSISYHLSKSYFGNFSTITSDLNTFYLDISHYSIPNQNSGPAHLINYFYNYDIQKQEVYNSHKFFKKYVQKDVFALNVDFTGTCIYHNRLGNQKLFFDGEFRGKFRGVEKNRFKGKFVVDSAQSPALQNLSNNQQLTNFRMNGCTGDFISLSYSDYCKFKYPYVAKYEYPPIWVVINTLMLNDLIVLFLGLDSTIQNNIMKDLGFVGSPSSKKEEFINYLEIMREARNCVAHYGLISRIRTPENLILNTNLVRRLKLKPKINNSNDLKKIALFDILKVLNEVTLFDVRRIKKILLIYFLKNIIQLKWKINKNFLKRVQ</sequence>
<dbReference type="Proteomes" id="UP000072794">
    <property type="component" value="Unassembled WGS sequence"/>
</dbReference>
<evidence type="ECO:0000313" key="2">
    <source>
        <dbReference type="Proteomes" id="UP000072794"/>
    </source>
</evidence>
<dbReference type="RefSeq" id="WP_044775821.1">
    <property type="nucleotide sequence ID" value="NZ_CEDY01000002.1"/>
</dbReference>